<evidence type="ECO:0000256" key="2">
    <source>
        <dbReference type="ARBA" id="ARBA00012000"/>
    </source>
</evidence>
<dbReference type="PANTHER" id="PTHR43003">
    <property type="entry name" value="DNA-3-METHYLADENINE GLYCOSYLASE"/>
    <property type="match status" value="1"/>
</dbReference>
<dbReference type="OrthoDB" id="9785929at2"/>
<evidence type="ECO:0000259" key="5">
    <source>
        <dbReference type="SMART" id="SM00478"/>
    </source>
</evidence>
<dbReference type="Pfam" id="PF00730">
    <property type="entry name" value="HhH-GPD"/>
    <property type="match status" value="1"/>
</dbReference>
<gene>
    <name evidence="6" type="ordered locus">SpiBuddy_2123</name>
</gene>
<dbReference type="SUPFAM" id="SSF48150">
    <property type="entry name" value="DNA-glycosylase"/>
    <property type="match status" value="1"/>
</dbReference>
<comment type="catalytic activity">
    <reaction evidence="1">
        <text>Hydrolysis of alkylated DNA, releasing 3-methyladenine, 3-methylguanine, 7-methylguanine and 7-methyladenine.</text>
        <dbReference type="EC" id="3.2.2.21"/>
    </reaction>
</comment>
<evidence type="ECO:0000313" key="6">
    <source>
        <dbReference type="EMBL" id="ADY13944.1"/>
    </source>
</evidence>
<feature type="domain" description="HhH-GPD" evidence="5">
    <location>
        <begin position="47"/>
        <end position="194"/>
    </location>
</feature>
<dbReference type="InterPro" id="IPR011257">
    <property type="entry name" value="DNA_glycosylase"/>
</dbReference>
<dbReference type="GO" id="GO:0043916">
    <property type="term" value="F:DNA-7-methylguanine glycosylase activity"/>
    <property type="evidence" value="ECO:0007669"/>
    <property type="project" value="TreeGrafter"/>
</dbReference>
<keyword evidence="3" id="KW-0227">DNA damage</keyword>
<dbReference type="InterPro" id="IPR051912">
    <property type="entry name" value="Alkylbase_DNA_Glycosylase/TA"/>
</dbReference>
<dbReference type="Gene3D" id="1.10.340.30">
    <property type="entry name" value="Hypothetical protein, domain 2"/>
    <property type="match status" value="1"/>
</dbReference>
<dbReference type="GO" id="GO:0005737">
    <property type="term" value="C:cytoplasm"/>
    <property type="evidence" value="ECO:0007669"/>
    <property type="project" value="TreeGrafter"/>
</dbReference>
<dbReference type="GO" id="GO:0032993">
    <property type="term" value="C:protein-DNA complex"/>
    <property type="evidence" value="ECO:0007669"/>
    <property type="project" value="TreeGrafter"/>
</dbReference>
<dbReference type="KEGG" id="sbu:SpiBuddy_2123"/>
<keyword evidence="7" id="KW-1185">Reference proteome</keyword>
<dbReference type="RefSeq" id="WP_013607793.1">
    <property type="nucleotide sequence ID" value="NC_015152.1"/>
</dbReference>
<dbReference type="HOGENOM" id="CLU_000445_72_5_12"/>
<dbReference type="GO" id="GO:0032131">
    <property type="term" value="F:alkylated DNA binding"/>
    <property type="evidence" value="ECO:0007669"/>
    <property type="project" value="TreeGrafter"/>
</dbReference>
<dbReference type="GO" id="GO:0008725">
    <property type="term" value="F:DNA-3-methyladenine glycosylase activity"/>
    <property type="evidence" value="ECO:0007669"/>
    <property type="project" value="TreeGrafter"/>
</dbReference>
<evidence type="ECO:0000313" key="7">
    <source>
        <dbReference type="Proteomes" id="UP000008466"/>
    </source>
</evidence>
<sequence>MQNETLQLAIETLKQSDPKLHQVIEKVGQLQYEAEQDGFAFLVQVIIGQMLSAKAADTIYARLVARLGKDIDAASISGLDEDLLRSLGIARRKAQTILALAAMVEKNPTLLASLASLGDKECMASLCQYKGIGPWTAKMYLIFVLDRNDILPLEDGAFLQAYRYLYGDEDIETRASVWKPYRSLAARYLYRFLDLGYCS</sequence>
<dbReference type="Gene3D" id="1.10.1670.40">
    <property type="match status" value="1"/>
</dbReference>
<accession>F0RSZ7</accession>
<dbReference type="GO" id="GO:0006285">
    <property type="term" value="P:base-excision repair, AP site formation"/>
    <property type="evidence" value="ECO:0007669"/>
    <property type="project" value="TreeGrafter"/>
</dbReference>
<name>F0RSZ7_SPHGB</name>
<organism evidence="6 7">
    <name type="scientific">Sphaerochaeta globosa (strain ATCC BAA-1886 / DSM 22777 / Buddy)</name>
    <name type="common">Spirochaeta sp. (strain Buddy)</name>
    <dbReference type="NCBI Taxonomy" id="158189"/>
    <lineage>
        <taxon>Bacteria</taxon>
        <taxon>Pseudomonadati</taxon>
        <taxon>Spirochaetota</taxon>
        <taxon>Spirochaetia</taxon>
        <taxon>Spirochaetales</taxon>
        <taxon>Sphaerochaetaceae</taxon>
        <taxon>Sphaerochaeta</taxon>
    </lineage>
</organism>
<evidence type="ECO:0000256" key="1">
    <source>
        <dbReference type="ARBA" id="ARBA00000086"/>
    </source>
</evidence>
<keyword evidence="4" id="KW-0234">DNA repair</keyword>
<dbReference type="EMBL" id="CP002541">
    <property type="protein sequence ID" value="ADY13944.1"/>
    <property type="molecule type" value="Genomic_DNA"/>
</dbReference>
<dbReference type="CDD" id="cd00056">
    <property type="entry name" value="ENDO3c"/>
    <property type="match status" value="1"/>
</dbReference>
<dbReference type="AlphaFoldDB" id="F0RSZ7"/>
<protein>
    <recommendedName>
        <fullName evidence="2">DNA-3-methyladenine glycosylase II</fullName>
        <ecNumber evidence="2">3.2.2.21</ecNumber>
    </recommendedName>
</protein>
<dbReference type="EC" id="3.2.2.21" evidence="2"/>
<reference evidence="7" key="1">
    <citation type="submission" date="2011-02" db="EMBL/GenBank/DDBJ databases">
        <title>Complete sequence of Spirochaeta sp. Buddy.</title>
        <authorList>
            <person name="Lucas S."/>
            <person name="Copeland A."/>
            <person name="Lapidus A."/>
            <person name="Cheng J.-F."/>
            <person name="Goodwin L."/>
            <person name="Pitluck S."/>
            <person name="Zeytun A."/>
            <person name="Detter J.C."/>
            <person name="Han C."/>
            <person name="Tapia R."/>
            <person name="Land M."/>
            <person name="Hauser L."/>
            <person name="Kyrpides N."/>
            <person name="Ivanova N."/>
            <person name="Mikhailova N."/>
            <person name="Pagani I."/>
            <person name="Ritalahti K.M."/>
            <person name="Loeffler F.E."/>
            <person name="Woyke T."/>
        </authorList>
    </citation>
    <scope>NUCLEOTIDE SEQUENCE [LARGE SCALE GENOMIC DNA]</scope>
    <source>
        <strain evidence="7">ATCC BAA-1886 / DSM 22777 / Buddy</strain>
    </source>
</reference>
<evidence type="ECO:0000256" key="4">
    <source>
        <dbReference type="ARBA" id="ARBA00023204"/>
    </source>
</evidence>
<dbReference type="SMART" id="SM00478">
    <property type="entry name" value="ENDO3c"/>
    <property type="match status" value="1"/>
</dbReference>
<dbReference type="PANTHER" id="PTHR43003:SF5">
    <property type="entry name" value="DNA-3-METHYLADENINE GLYCOSYLASE"/>
    <property type="match status" value="1"/>
</dbReference>
<dbReference type="GO" id="GO:0006307">
    <property type="term" value="P:DNA alkylation repair"/>
    <property type="evidence" value="ECO:0007669"/>
    <property type="project" value="TreeGrafter"/>
</dbReference>
<dbReference type="Proteomes" id="UP000008466">
    <property type="component" value="Chromosome"/>
</dbReference>
<dbReference type="STRING" id="158189.SpiBuddy_2123"/>
<proteinExistence type="predicted"/>
<dbReference type="InterPro" id="IPR003265">
    <property type="entry name" value="HhH-GPD_domain"/>
</dbReference>
<evidence type="ECO:0000256" key="3">
    <source>
        <dbReference type="ARBA" id="ARBA00022763"/>
    </source>
</evidence>
<dbReference type="eggNOG" id="COG0122">
    <property type="taxonomic scope" value="Bacteria"/>
</dbReference>